<dbReference type="PRINTS" id="PR00081">
    <property type="entry name" value="GDHRDH"/>
</dbReference>
<reference evidence="4" key="1">
    <citation type="submission" date="2017-02" db="EMBL/GenBank/DDBJ databases">
        <authorList>
            <person name="Varghese N."/>
            <person name="Submissions S."/>
        </authorList>
    </citation>
    <scope>NUCLEOTIDE SEQUENCE [LARGE SCALE GENOMIC DNA]</scope>
    <source>
        <strain evidence="4">UM2</strain>
    </source>
</reference>
<dbReference type="OrthoDB" id="9789398at2"/>
<dbReference type="PROSITE" id="PS00061">
    <property type="entry name" value="ADH_SHORT"/>
    <property type="match status" value="1"/>
</dbReference>
<evidence type="ECO:0000313" key="4">
    <source>
        <dbReference type="Proteomes" id="UP000189818"/>
    </source>
</evidence>
<dbReference type="AlphaFoldDB" id="A0A1T5FNJ4"/>
<keyword evidence="2" id="KW-0560">Oxidoreductase</keyword>
<gene>
    <name evidence="3" type="ORF">SAMN06295920_11078</name>
</gene>
<dbReference type="Gene3D" id="3.40.50.720">
    <property type="entry name" value="NAD(P)-binding Rossmann-like Domain"/>
    <property type="match status" value="1"/>
</dbReference>
<dbReference type="InterPro" id="IPR036291">
    <property type="entry name" value="NAD(P)-bd_dom_sf"/>
</dbReference>
<dbReference type="Pfam" id="PF13561">
    <property type="entry name" value="adh_short_C2"/>
    <property type="match status" value="1"/>
</dbReference>
<dbReference type="PRINTS" id="PR00080">
    <property type="entry name" value="SDRFAMILY"/>
</dbReference>
<proteinExistence type="inferred from homology"/>
<sequence>MSAPARLSLDGRVAVVTGAARGIGRAIATLFLEQGATVIAGDVAPVAIDHPNVVTCPCDVRREEDMAALMARAIDGHGRIDCLVNNAAAPGAIDGVATLAPERFDETVSTVLRSVYLGMHFALPGLRRSAGGSIVNLGSTSALVAAPVLQAYGAAKAAVAMLTRNAALELAPLGIRVNCLCPGGIATAMYGIAAGLDPEAAEAARDEIAANLAALQPLGRAGRPEEVASAALFLASEGASYVTGQVIAVDGGMSVGRAMPAGTEPRDFFRRVAGIS</sequence>
<dbReference type="STRING" id="439228.SAMN06295920_11078"/>
<accession>A0A1T5FNJ4</accession>
<dbReference type="RefSeq" id="WP_079649882.1">
    <property type="nucleotide sequence ID" value="NZ_FUYM01000010.1"/>
</dbReference>
<evidence type="ECO:0000256" key="2">
    <source>
        <dbReference type="ARBA" id="ARBA00023002"/>
    </source>
</evidence>
<dbReference type="PANTHER" id="PTHR24321">
    <property type="entry name" value="DEHYDROGENASES, SHORT CHAIN"/>
    <property type="match status" value="1"/>
</dbReference>
<keyword evidence="4" id="KW-1185">Reference proteome</keyword>
<dbReference type="PANTHER" id="PTHR24321:SF11">
    <property type="entry name" value="BLR0893 PROTEIN"/>
    <property type="match status" value="1"/>
</dbReference>
<dbReference type="EMBL" id="FUYM01000010">
    <property type="protein sequence ID" value="SKB97690.1"/>
    <property type="molecule type" value="Genomic_DNA"/>
</dbReference>
<dbReference type="GO" id="GO:0016491">
    <property type="term" value="F:oxidoreductase activity"/>
    <property type="evidence" value="ECO:0007669"/>
    <property type="project" value="UniProtKB-KW"/>
</dbReference>
<dbReference type="Proteomes" id="UP000189818">
    <property type="component" value="Unassembled WGS sequence"/>
</dbReference>
<dbReference type="SUPFAM" id="SSF51735">
    <property type="entry name" value="NAD(P)-binding Rossmann-fold domains"/>
    <property type="match status" value="1"/>
</dbReference>
<organism evidence="3 4">
    <name type="scientific">Rhizorhabdus histidinilytica</name>
    <dbReference type="NCBI Taxonomy" id="439228"/>
    <lineage>
        <taxon>Bacteria</taxon>
        <taxon>Pseudomonadati</taxon>
        <taxon>Pseudomonadota</taxon>
        <taxon>Alphaproteobacteria</taxon>
        <taxon>Sphingomonadales</taxon>
        <taxon>Sphingomonadaceae</taxon>
        <taxon>Rhizorhabdus</taxon>
    </lineage>
</organism>
<evidence type="ECO:0000256" key="1">
    <source>
        <dbReference type="ARBA" id="ARBA00006484"/>
    </source>
</evidence>
<dbReference type="InterPro" id="IPR002347">
    <property type="entry name" value="SDR_fam"/>
</dbReference>
<dbReference type="InterPro" id="IPR020904">
    <property type="entry name" value="Sc_DH/Rdtase_CS"/>
</dbReference>
<protein>
    <submittedName>
        <fullName evidence="3">NAD(P)-dependent dehydrogenase, short-chain alcohol dehydrogenase family</fullName>
    </submittedName>
</protein>
<comment type="similarity">
    <text evidence="1">Belongs to the short-chain dehydrogenases/reductases (SDR) family.</text>
</comment>
<name>A0A1T5FNJ4_9SPHN</name>
<evidence type="ECO:0000313" key="3">
    <source>
        <dbReference type="EMBL" id="SKB97690.1"/>
    </source>
</evidence>
<dbReference type="CDD" id="cd05233">
    <property type="entry name" value="SDR_c"/>
    <property type="match status" value="1"/>
</dbReference>
<dbReference type="FunFam" id="3.40.50.720:FF:000084">
    <property type="entry name" value="Short-chain dehydrogenase reductase"/>
    <property type="match status" value="1"/>
</dbReference>